<dbReference type="Proteomes" id="UP000316208">
    <property type="component" value="Unassembled WGS sequence"/>
</dbReference>
<keyword evidence="3" id="KW-1185">Reference proteome</keyword>
<name>A0ABY3AL12_PAEPP</name>
<comment type="caution">
    <text evidence="2">The sequence shown here is derived from an EMBL/GenBank/DDBJ whole genome shotgun (WGS) entry which is preliminary data.</text>
</comment>
<keyword evidence="1" id="KW-0812">Transmembrane</keyword>
<reference evidence="2 3" key="1">
    <citation type="submission" date="2018-03" db="EMBL/GenBank/DDBJ databases">
        <title>Aerobic endospore-forming bacteria genome sequencing and assembly.</title>
        <authorList>
            <person name="Cavalcante D.A."/>
            <person name="Driks A."/>
            <person name="Putonti C."/>
            <person name="De-Souza M.T."/>
        </authorList>
    </citation>
    <scope>NUCLEOTIDE SEQUENCE [LARGE SCALE GENOMIC DNA]</scope>
    <source>
        <strain evidence="2 3">SDF0028</strain>
    </source>
</reference>
<evidence type="ECO:0000313" key="3">
    <source>
        <dbReference type="Proteomes" id="UP000316208"/>
    </source>
</evidence>
<protein>
    <submittedName>
        <fullName evidence="2">Uncharacterized protein</fullName>
    </submittedName>
</protein>
<sequence>MKLIMIPEKWRWNGIVTIGGILAGAGIADCIYSLNRLDLNQLARGLTIFSAGLTILVVMDNTKTQRATEKIQIENELRLQRVEEHLNAIHQSRHMTEQQLHEIKALLNKSNS</sequence>
<dbReference type="RefSeq" id="WP_142545152.1">
    <property type="nucleotide sequence ID" value="NZ_SADY01000006.1"/>
</dbReference>
<keyword evidence="1" id="KW-1133">Transmembrane helix</keyword>
<evidence type="ECO:0000313" key="2">
    <source>
        <dbReference type="EMBL" id="TQR43261.1"/>
    </source>
</evidence>
<keyword evidence="1" id="KW-0472">Membrane</keyword>
<organism evidence="2 3">
    <name type="scientific">Paenibacillus popilliae</name>
    <name type="common">Bacillus popilliae</name>
    <dbReference type="NCBI Taxonomy" id="78057"/>
    <lineage>
        <taxon>Bacteria</taxon>
        <taxon>Bacillati</taxon>
        <taxon>Bacillota</taxon>
        <taxon>Bacilli</taxon>
        <taxon>Bacillales</taxon>
        <taxon>Paenibacillaceae</taxon>
        <taxon>Paenibacillus</taxon>
    </lineage>
</organism>
<feature type="transmembrane region" description="Helical" evidence="1">
    <location>
        <begin position="12"/>
        <end position="35"/>
    </location>
</feature>
<evidence type="ECO:0000256" key="1">
    <source>
        <dbReference type="SAM" id="Phobius"/>
    </source>
</evidence>
<gene>
    <name evidence="2" type="ORF">C7Y44_18970</name>
</gene>
<proteinExistence type="predicted"/>
<dbReference type="EMBL" id="SADY01000006">
    <property type="protein sequence ID" value="TQR43261.1"/>
    <property type="molecule type" value="Genomic_DNA"/>
</dbReference>
<accession>A0ABY3AL12</accession>
<feature type="transmembrane region" description="Helical" evidence="1">
    <location>
        <begin position="41"/>
        <end position="59"/>
    </location>
</feature>